<proteinExistence type="predicted"/>
<protein>
    <recommendedName>
        <fullName evidence="3">T9SS C-terminal target domain-containing protein</fullName>
    </recommendedName>
</protein>
<evidence type="ECO:0000313" key="1">
    <source>
        <dbReference type="EMBL" id="PWG79634.1"/>
    </source>
</evidence>
<keyword evidence="2" id="KW-1185">Reference proteome</keyword>
<dbReference type="PANTHER" id="PTHR41339:SF1">
    <property type="entry name" value="SECRETED PROTEIN"/>
    <property type="match status" value="1"/>
</dbReference>
<dbReference type="Proteomes" id="UP000245647">
    <property type="component" value="Unassembled WGS sequence"/>
</dbReference>
<dbReference type="AlphaFoldDB" id="A0A2U2PE97"/>
<comment type="caution">
    <text evidence="1">The sequence shown here is derived from an EMBL/GenBank/DDBJ whole genome shotgun (WGS) entry which is preliminary data.</text>
</comment>
<accession>A0A2U2PE97</accession>
<organism evidence="1 2">
    <name type="scientific">Pararcticibacter amylolyticus</name>
    <dbReference type="NCBI Taxonomy" id="2173175"/>
    <lineage>
        <taxon>Bacteria</taxon>
        <taxon>Pseudomonadati</taxon>
        <taxon>Bacteroidota</taxon>
        <taxon>Sphingobacteriia</taxon>
        <taxon>Sphingobacteriales</taxon>
        <taxon>Sphingobacteriaceae</taxon>
        <taxon>Pararcticibacter</taxon>
    </lineage>
</organism>
<reference evidence="1 2" key="1">
    <citation type="submission" date="2018-04" db="EMBL/GenBank/DDBJ databases">
        <title>Pedobacter chongqingensis sp. nov., isolated from a rottenly hemp rope.</title>
        <authorList>
            <person name="Cai Y."/>
        </authorList>
    </citation>
    <scope>NUCLEOTIDE SEQUENCE [LARGE SCALE GENOMIC DNA]</scope>
    <source>
        <strain evidence="1 2">FJ4-8</strain>
    </source>
</reference>
<evidence type="ECO:0008006" key="3">
    <source>
        <dbReference type="Google" id="ProtNLM"/>
    </source>
</evidence>
<name>A0A2U2PE97_9SPHI</name>
<sequence>MLGLAILSGCSKNNDDDQTEEPKDNVAELSDSFFEKVSYIGAFGTADWSTGWANYNPSATTYPATTEVLEGEITANRTLSKNSVYLLKGFVYVKNNATLTIPAGTIIRGDKDTKGALIVTRGAKLIANGTSSEPIVFTSNRPAGDRHPGDWGGIIILGKAKNNIPGGEGVIEGGVDDATGSGKHGGSDDNDNSGVLKYVRVEYPGIAFAPNNEINGITFGSVGSGTSVDYVQVSFSGDDSFEWFGGTVNGKHLISIANVDDVFDFDNGFSGKLQFLVGQRTPDNFDAAGQSNGIEADNSESQFTTSPRTRPVISNMTIIGPGNINVSEKHEYANLWRRGAKFVLANSIFINARYGLDIRDKETGDALKDGSSIMKNNIYQAFVSDKELVADGKNSNSNAPSFSTVQELKDYFDSKNNKLISQTDAANLLSNPFNLTAPSFVLKANSVASAGATF</sequence>
<dbReference type="EMBL" id="QEAS01000013">
    <property type="protein sequence ID" value="PWG79634.1"/>
    <property type="molecule type" value="Genomic_DNA"/>
</dbReference>
<dbReference type="PANTHER" id="PTHR41339">
    <property type="entry name" value="LIPL48"/>
    <property type="match status" value="1"/>
</dbReference>
<gene>
    <name evidence="1" type="ORF">DDR33_16360</name>
</gene>
<evidence type="ECO:0000313" key="2">
    <source>
        <dbReference type="Proteomes" id="UP000245647"/>
    </source>
</evidence>